<feature type="compositionally biased region" description="Basic and acidic residues" evidence="14">
    <location>
        <begin position="52"/>
        <end position="68"/>
    </location>
</feature>
<feature type="transmembrane region" description="Helical" evidence="15">
    <location>
        <begin position="1788"/>
        <end position="1806"/>
    </location>
</feature>
<feature type="compositionally biased region" description="Polar residues" evidence="14">
    <location>
        <begin position="1503"/>
        <end position="1518"/>
    </location>
</feature>
<comment type="cofactor">
    <cofactor evidence="1">
        <name>Mg(2+)</name>
        <dbReference type="ChEBI" id="CHEBI:18420"/>
    </cofactor>
</comment>
<evidence type="ECO:0000256" key="15">
    <source>
        <dbReference type="SAM" id="Phobius"/>
    </source>
</evidence>
<dbReference type="InterPro" id="IPR023299">
    <property type="entry name" value="ATPase_P-typ_cyto_dom_N"/>
</dbReference>
<dbReference type="InterPro" id="IPR018303">
    <property type="entry name" value="ATPase_P-typ_P_site"/>
</dbReference>
<evidence type="ECO:0000256" key="14">
    <source>
        <dbReference type="SAM" id="MobiDB-lite"/>
    </source>
</evidence>
<keyword evidence="6" id="KW-0547">Nucleotide-binding</keyword>
<feature type="compositionally biased region" description="Low complexity" evidence="14">
    <location>
        <begin position="666"/>
        <end position="675"/>
    </location>
</feature>
<dbReference type="InterPro" id="IPR036412">
    <property type="entry name" value="HAD-like_sf"/>
</dbReference>
<dbReference type="InParanoid" id="A0A0D2VMV3"/>
<keyword evidence="12 15" id="KW-0472">Membrane</keyword>
<dbReference type="Pfam" id="PF16209">
    <property type="entry name" value="PhoLip_ATPase_N"/>
    <property type="match status" value="1"/>
</dbReference>
<evidence type="ECO:0000259" key="16">
    <source>
        <dbReference type="Pfam" id="PF16209"/>
    </source>
</evidence>
<feature type="compositionally biased region" description="Low complexity" evidence="14">
    <location>
        <begin position="1519"/>
        <end position="1539"/>
    </location>
</feature>
<dbReference type="SUPFAM" id="SSF81653">
    <property type="entry name" value="Calcium ATPase, transduction domain A"/>
    <property type="match status" value="1"/>
</dbReference>
<dbReference type="SUPFAM" id="SSF56784">
    <property type="entry name" value="HAD-like"/>
    <property type="match status" value="1"/>
</dbReference>
<evidence type="ECO:0000256" key="12">
    <source>
        <dbReference type="ARBA" id="ARBA00023136"/>
    </source>
</evidence>
<feature type="region of interest" description="Disordered" evidence="14">
    <location>
        <begin position="300"/>
        <end position="320"/>
    </location>
</feature>
<keyword evidence="7" id="KW-0256">Endoplasmic reticulum</keyword>
<dbReference type="InterPro" id="IPR023298">
    <property type="entry name" value="ATPase_P-typ_TM_dom_sf"/>
</dbReference>
<feature type="transmembrane region" description="Helical" evidence="15">
    <location>
        <begin position="1705"/>
        <end position="1725"/>
    </location>
</feature>
<dbReference type="SUPFAM" id="SSF81660">
    <property type="entry name" value="Metal cation-transporting ATPase, ATP-binding domain N"/>
    <property type="match status" value="1"/>
</dbReference>
<feature type="transmembrane region" description="Helical" evidence="15">
    <location>
        <begin position="791"/>
        <end position="816"/>
    </location>
</feature>
<feature type="transmembrane region" description="Helical" evidence="15">
    <location>
        <begin position="234"/>
        <end position="252"/>
    </location>
</feature>
<feature type="transmembrane region" description="Helical" evidence="15">
    <location>
        <begin position="1755"/>
        <end position="1776"/>
    </location>
</feature>
<dbReference type="Gene3D" id="1.20.1110.10">
    <property type="entry name" value="Calcium-transporting ATPase, transmembrane domain"/>
    <property type="match status" value="1"/>
</dbReference>
<dbReference type="Pfam" id="PF16212">
    <property type="entry name" value="PhoLip_ATPase_C"/>
    <property type="match status" value="1"/>
</dbReference>
<evidence type="ECO:0000256" key="7">
    <source>
        <dbReference type="ARBA" id="ARBA00022824"/>
    </source>
</evidence>
<feature type="region of interest" description="Disordered" evidence="14">
    <location>
        <begin position="160"/>
        <end position="184"/>
    </location>
</feature>
<feature type="region of interest" description="Disordered" evidence="14">
    <location>
        <begin position="992"/>
        <end position="1201"/>
    </location>
</feature>
<dbReference type="SFLD" id="SFLDG00002">
    <property type="entry name" value="C1.7:_P-type_atpase_like"/>
    <property type="match status" value="1"/>
</dbReference>
<keyword evidence="10" id="KW-1278">Translocase</keyword>
<feature type="compositionally biased region" description="Polar residues" evidence="14">
    <location>
        <begin position="680"/>
        <end position="689"/>
    </location>
</feature>
<evidence type="ECO:0000259" key="17">
    <source>
        <dbReference type="Pfam" id="PF16212"/>
    </source>
</evidence>
<evidence type="ECO:0000256" key="9">
    <source>
        <dbReference type="ARBA" id="ARBA00022842"/>
    </source>
</evidence>
<dbReference type="Gene3D" id="2.70.150.10">
    <property type="entry name" value="Calcium-transporting ATPase, cytoplasmic transduction domain A"/>
    <property type="match status" value="1"/>
</dbReference>
<name>A0A0D2VMV3_CAPO3</name>
<feature type="compositionally biased region" description="Acidic residues" evidence="14">
    <location>
        <begin position="635"/>
        <end position="648"/>
    </location>
</feature>
<feature type="compositionally biased region" description="Basic residues" evidence="14">
    <location>
        <begin position="582"/>
        <end position="594"/>
    </location>
</feature>
<dbReference type="InterPro" id="IPR001757">
    <property type="entry name" value="P_typ_ATPase"/>
</dbReference>
<evidence type="ECO:0000256" key="2">
    <source>
        <dbReference type="ARBA" id="ARBA00004127"/>
    </source>
</evidence>
<dbReference type="PhylomeDB" id="A0A0D2VMV3"/>
<feature type="compositionally biased region" description="Low complexity" evidence="14">
    <location>
        <begin position="1180"/>
        <end position="1192"/>
    </location>
</feature>
<dbReference type="Gene3D" id="3.40.1110.10">
    <property type="entry name" value="Calcium-transporting ATPase, cytoplasmic domain N"/>
    <property type="match status" value="2"/>
</dbReference>
<proteinExistence type="predicted"/>
<feature type="region of interest" description="Disordered" evidence="14">
    <location>
        <begin position="1503"/>
        <end position="1548"/>
    </location>
</feature>
<dbReference type="GO" id="GO:0045332">
    <property type="term" value="P:phospholipid translocation"/>
    <property type="evidence" value="ECO:0007669"/>
    <property type="project" value="TreeGrafter"/>
</dbReference>
<feature type="compositionally biased region" description="Low complexity" evidence="14">
    <location>
        <begin position="449"/>
        <end position="467"/>
    </location>
</feature>
<feature type="compositionally biased region" description="Basic residues" evidence="14">
    <location>
        <begin position="1010"/>
        <end position="1043"/>
    </location>
</feature>
<keyword evidence="19" id="KW-1185">Reference proteome</keyword>
<feature type="region of interest" description="Disordered" evidence="14">
    <location>
        <begin position="1"/>
        <end position="121"/>
    </location>
</feature>
<dbReference type="Pfam" id="PF13246">
    <property type="entry name" value="Cation_ATPase"/>
    <property type="match status" value="1"/>
</dbReference>
<organism evidence="18 19">
    <name type="scientific">Capsaspora owczarzaki (strain ATCC 30864)</name>
    <dbReference type="NCBI Taxonomy" id="595528"/>
    <lineage>
        <taxon>Eukaryota</taxon>
        <taxon>Filasterea</taxon>
        <taxon>Capsaspora</taxon>
    </lineage>
</organism>
<dbReference type="InterPro" id="IPR044492">
    <property type="entry name" value="P_typ_ATPase_HD_dom"/>
</dbReference>
<dbReference type="GO" id="GO:0046872">
    <property type="term" value="F:metal ion binding"/>
    <property type="evidence" value="ECO:0007669"/>
    <property type="project" value="UniProtKB-KW"/>
</dbReference>
<dbReference type="SFLD" id="SFLDF00027">
    <property type="entry name" value="p-type_atpase"/>
    <property type="match status" value="1"/>
</dbReference>
<dbReference type="PANTHER" id="PTHR24092:SF218">
    <property type="entry name" value="PHOSPHOLIPID-TRANSPORTING ATPASE"/>
    <property type="match status" value="1"/>
</dbReference>
<protein>
    <submittedName>
        <fullName evidence="18">ATPase</fullName>
    </submittedName>
</protein>
<dbReference type="PANTHER" id="PTHR24092">
    <property type="entry name" value="PROBABLE PHOSPHOLIPID-TRANSPORTING ATPASE"/>
    <property type="match status" value="1"/>
</dbReference>
<feature type="compositionally biased region" description="Low complexity" evidence="14">
    <location>
        <begin position="992"/>
        <end position="1002"/>
    </location>
</feature>
<dbReference type="InterPro" id="IPR032631">
    <property type="entry name" value="P-type_ATPase_N"/>
</dbReference>
<feature type="compositionally biased region" description="Polar residues" evidence="14">
    <location>
        <begin position="439"/>
        <end position="448"/>
    </location>
</feature>
<sequence length="1907" mass="211922">MMNEEDSNLNASNSIEMRRPGTEDQEPPDPIVLFPESSARTQRGGGGGRRSGGSERLRSQRQEGRSGDTSRSSLPHPNQGSQEQPSTSSKYSDNNNAIRRDHSHEDDDTAVAADDQSPADGHIWSAEANSQRRRSENAPTACGRIRLAMQHLKERVKRLYSKPSGAGNNQSRPGGNNNDEPDTPRRVVFVNNAERTSTLAKTDKHPLPDNRIRTTKYTWWNFLPKNLFEQFHRFANIYFLVVVVLNWIPAIGAFGRELAMIPLLFVLAVTAIKDIYEDRRRYRSDTDVNNRLQHGLVVAHGHQPSGDGGGGSEHDEEQEHFRRLRPHLHLNLHLTGHHHSASDEANASSDRKLVSEVVISTAWKLLKVGHIVLLRKDEIIPADMVVLQTSENHGMCFIETANLDGETNLKQRMAVDETQEHFKSFPGSELLSAAAGSLQGPSVGNTSDAPQSRRQQQNQQAPPNLSPTSSTALQPNVIPNYAATQQQQQQQQQQPQRNVQNVQNVDAIVDRCKKDIADFQGTIVCELPHANIYEFDGFLVLGGEHIPTDKELQEQLHRQMREAEQNLEEERQRMSARSTARHERHAAKHQRPQQRRHDDDSTYSMRSTAHLTTVTEDEGLGSELSESNSSQSNSTDDDDDNDDDDDDLPQFHSLPYRSSIGRRTSRTPSRAPPSAEGSRSRPSATDAQGQSIIPINSANLILRGCVLRNTQWVLGVIVYAGPDTKAMLNNSGPRSKRSKLERSMNLEILVCIGLLLFMSLLSAILSGVWLADHNPSSIYIYFDSSDPSPALFGFLTFWTQIIVLQVIIPISLYITIELVKLAQAYLISCDLELYHPETDRRTMCRALNINEDLGQIEYLFCDKTGTLTQNQMVFRKCSVNGTNYSGHAEPHTLPHAFSFGDGSPSQGRGKQPMASPDSDHATAAASQRPTPPPFSMDESAESIEPDHANATSNADAMTVDPVLVKAAAEATEDDPMENFFIALAVCNTVVPGSPRAPSSSRPQEQESRGKRAWKQRMKDLKAKRRARRQAKLHARKMTRKSANKHAQQGKDEQEATVSEEVESSGSEAPLHRSAPPSRGKSMLQQLLKRSKQSQTAPPETAIPRESQDVLLEEPSSLEASQENLRRGTEPVQRTSASALPPHLSVSGRQMAISPSANVSIDLSPSVDEPTRTSTLRPSNSATSAATSTAATTVRQSQSPAAVPSADQVAEIVYEAESPDEAALVQAARQYGYTLFMRSAQRVRVLIHDDRAVELRLLHVLPFDSDRKRMSVIVQLPRSGQIRLLSKGADSAIYERLAQNEQNDRVRADTQTHLDYYAADGLRTLCLAYRDLSDSEYQTWQLKHRQASLALKDRKEKVSASADSIENELTLLGATGIEDKLQNGVPDAIATLRAAGIKVWVLTGDKQETAINIGFSCKLLEEGMPHVVINAADEDECEAQLKDAWECKLRTARRVQEEQDLLLHLPWHQKYGRKSSEIMAAFNGFAKQWRDRFSDGEEELSVDTTSVSLSGSRSAQRATSPEQSPSSAPAAPSHSSNNDASSDEDATEVTSSTQHALIIDGASLAFALGDKLRPLLLNVSTLCRVVICCRATPLQKARVVRMVKKGRGAMTMAVGDGANDVSMIQTADVGIGISGQEGMQAVMASDFAIAQFRFLVRLLLVHGHWSYYRLASLIFYFLYKNATFVFVIFLFQFWCGFTGAPIIDQYTILFYNLLFTSVPPLVNAVLDQNAPAEALMRFPELYQFSMQSLYFSTRKFWVVLVNSLYQACVIFFFSVAAYQQTKLADYQSLGMILSSCCVVIVLLYLGLETRRWTVYHHIALWASIAVYFVFELLLGLIAGIQQSTYFVMENAMTTGVFWFTLLLCSVTALLPSYLAKYIRHYYLPLPTGLVREADVQSKRDRVHEQSFA</sequence>
<evidence type="ECO:0000313" key="19">
    <source>
        <dbReference type="Proteomes" id="UP000008743"/>
    </source>
</evidence>
<accession>A0A0D2VMV3</accession>
<evidence type="ECO:0000313" key="18">
    <source>
        <dbReference type="EMBL" id="KJE91527.1"/>
    </source>
</evidence>
<keyword evidence="11 15" id="KW-1133">Transmembrane helix</keyword>
<evidence type="ECO:0000256" key="3">
    <source>
        <dbReference type="ARBA" id="ARBA00004586"/>
    </source>
</evidence>
<dbReference type="EMBL" id="KE346362">
    <property type="protein sequence ID" value="KJE91527.1"/>
    <property type="molecule type" value="Genomic_DNA"/>
</dbReference>
<evidence type="ECO:0000256" key="6">
    <source>
        <dbReference type="ARBA" id="ARBA00022741"/>
    </source>
</evidence>
<evidence type="ECO:0000256" key="8">
    <source>
        <dbReference type="ARBA" id="ARBA00022840"/>
    </source>
</evidence>
<dbReference type="GO" id="GO:0005789">
    <property type="term" value="C:endoplasmic reticulum membrane"/>
    <property type="evidence" value="ECO:0007669"/>
    <property type="project" value="UniProtKB-SubCell"/>
</dbReference>
<dbReference type="InterPro" id="IPR008250">
    <property type="entry name" value="ATPase_P-typ_transduc_dom_A_sf"/>
</dbReference>
<dbReference type="STRING" id="595528.A0A0D2VMV3"/>
<dbReference type="SUPFAM" id="SSF81665">
    <property type="entry name" value="Calcium ATPase, transmembrane domain M"/>
    <property type="match status" value="1"/>
</dbReference>
<comment type="catalytic activity">
    <reaction evidence="13">
        <text>a beta-D-glucosyl-(1&lt;-&gt;1')-N-acylsphing-4-enine(out) + ATP + H2O = a beta-D-glucosyl-(1&lt;-&gt;1')-N-acylsphing-4-enine(in) + ADP + phosphate + H(+)</text>
        <dbReference type="Rhea" id="RHEA:66036"/>
        <dbReference type="ChEBI" id="CHEBI:15377"/>
        <dbReference type="ChEBI" id="CHEBI:15378"/>
        <dbReference type="ChEBI" id="CHEBI:22801"/>
        <dbReference type="ChEBI" id="CHEBI:30616"/>
        <dbReference type="ChEBI" id="CHEBI:43474"/>
        <dbReference type="ChEBI" id="CHEBI:456216"/>
    </reaction>
    <physiologicalReaction direction="left-to-right" evidence="13">
        <dbReference type="Rhea" id="RHEA:66037"/>
    </physiologicalReaction>
</comment>
<feature type="compositionally biased region" description="Polar residues" evidence="14">
    <location>
        <begin position="166"/>
        <end position="178"/>
    </location>
</feature>
<gene>
    <name evidence="18" type="ORF">CAOG_002655</name>
</gene>
<dbReference type="GO" id="GO:0140326">
    <property type="term" value="F:ATPase-coupled intramembrane lipid transporter activity"/>
    <property type="evidence" value="ECO:0007669"/>
    <property type="project" value="TreeGrafter"/>
</dbReference>
<reference evidence="19" key="1">
    <citation type="submission" date="2011-02" db="EMBL/GenBank/DDBJ databases">
        <title>The Genome Sequence of Capsaspora owczarzaki ATCC 30864.</title>
        <authorList>
            <person name="Russ C."/>
            <person name="Cuomo C."/>
            <person name="Burger G."/>
            <person name="Gray M.W."/>
            <person name="Holland P.W.H."/>
            <person name="King N."/>
            <person name="Lang F.B.F."/>
            <person name="Roger A.J."/>
            <person name="Ruiz-Trillo I."/>
            <person name="Young S.K."/>
            <person name="Zeng Q."/>
            <person name="Gargeya S."/>
            <person name="Alvarado L."/>
            <person name="Berlin A."/>
            <person name="Chapman S.B."/>
            <person name="Chen Z."/>
            <person name="Freedman E."/>
            <person name="Gellesch M."/>
            <person name="Goldberg J."/>
            <person name="Griggs A."/>
            <person name="Gujja S."/>
            <person name="Heilman E."/>
            <person name="Heiman D."/>
            <person name="Howarth C."/>
            <person name="Mehta T."/>
            <person name="Neiman D."/>
            <person name="Pearson M."/>
            <person name="Roberts A."/>
            <person name="Saif S."/>
            <person name="Shea T."/>
            <person name="Shenoy N."/>
            <person name="Sisk P."/>
            <person name="Stolte C."/>
            <person name="Sykes S."/>
            <person name="White J."/>
            <person name="Yandava C."/>
            <person name="Haas B."/>
            <person name="Nusbaum C."/>
            <person name="Birren B."/>
        </authorList>
    </citation>
    <scope>NUCLEOTIDE SEQUENCE</scope>
    <source>
        <strain evidence="19">ATCC 30864</strain>
    </source>
</reference>
<feature type="compositionally biased region" description="Polar residues" evidence="14">
    <location>
        <begin position="602"/>
        <end position="614"/>
    </location>
</feature>
<feature type="compositionally biased region" description="Polar residues" evidence="14">
    <location>
        <begin position="69"/>
        <end position="97"/>
    </location>
</feature>
<comment type="subcellular location">
    <subcellularLocation>
        <location evidence="2">Endomembrane system</location>
        <topology evidence="2">Multi-pass membrane protein</topology>
    </subcellularLocation>
    <subcellularLocation>
        <location evidence="3">Endoplasmic reticulum membrane</location>
    </subcellularLocation>
</comment>
<evidence type="ECO:0000256" key="1">
    <source>
        <dbReference type="ARBA" id="ARBA00001946"/>
    </source>
</evidence>
<dbReference type="InterPro" id="IPR023214">
    <property type="entry name" value="HAD_sf"/>
</dbReference>
<feature type="region of interest" description="Disordered" evidence="14">
    <location>
        <begin position="436"/>
        <end position="474"/>
    </location>
</feature>
<dbReference type="FunFam" id="3.40.1110.10:FF:000009">
    <property type="entry name" value="Phospholipid-transporting ATPase"/>
    <property type="match status" value="1"/>
</dbReference>
<feature type="compositionally biased region" description="Low complexity" evidence="14">
    <location>
        <begin position="621"/>
        <end position="634"/>
    </location>
</feature>
<dbReference type="Proteomes" id="UP000008743">
    <property type="component" value="Unassembled WGS sequence"/>
</dbReference>
<evidence type="ECO:0000256" key="5">
    <source>
        <dbReference type="ARBA" id="ARBA00022723"/>
    </source>
</evidence>
<dbReference type="GO" id="GO:0005524">
    <property type="term" value="F:ATP binding"/>
    <property type="evidence" value="ECO:0007669"/>
    <property type="project" value="UniProtKB-KW"/>
</dbReference>
<feature type="region of interest" description="Disordered" evidence="14">
    <location>
        <begin position="893"/>
        <end position="943"/>
    </location>
</feature>
<keyword evidence="8" id="KW-0067">ATP-binding</keyword>
<evidence type="ECO:0000256" key="4">
    <source>
        <dbReference type="ARBA" id="ARBA00022692"/>
    </source>
</evidence>
<feature type="compositionally biased region" description="Polar residues" evidence="14">
    <location>
        <begin position="1152"/>
        <end position="1162"/>
    </location>
</feature>
<keyword evidence="4 15" id="KW-0812">Transmembrane</keyword>
<feature type="transmembrane region" description="Helical" evidence="15">
    <location>
        <begin position="1818"/>
        <end position="1839"/>
    </location>
</feature>
<dbReference type="GO" id="GO:0016887">
    <property type="term" value="F:ATP hydrolysis activity"/>
    <property type="evidence" value="ECO:0007669"/>
    <property type="project" value="InterPro"/>
</dbReference>
<dbReference type="GO" id="GO:0005886">
    <property type="term" value="C:plasma membrane"/>
    <property type="evidence" value="ECO:0007669"/>
    <property type="project" value="TreeGrafter"/>
</dbReference>
<dbReference type="InterPro" id="IPR032630">
    <property type="entry name" value="P_typ_ATPase_c"/>
</dbReference>
<evidence type="ECO:0000256" key="13">
    <source>
        <dbReference type="ARBA" id="ARBA00050913"/>
    </source>
</evidence>
<dbReference type="eggNOG" id="KOG0206">
    <property type="taxonomic scope" value="Eukaryota"/>
</dbReference>
<dbReference type="FunFam" id="3.40.50.1000:FF:000130">
    <property type="entry name" value="Phospholipid-transporting ATPase"/>
    <property type="match status" value="1"/>
</dbReference>
<feature type="domain" description="P-type ATPase C-terminal" evidence="17">
    <location>
        <begin position="1641"/>
        <end position="1883"/>
    </location>
</feature>
<feature type="transmembrane region" description="Helical" evidence="15">
    <location>
        <begin position="746"/>
        <end position="771"/>
    </location>
</feature>
<feature type="region of interest" description="Disordered" evidence="14">
    <location>
        <begin position="561"/>
        <end position="689"/>
    </location>
</feature>
<feature type="compositionally biased region" description="Basic and acidic residues" evidence="14">
    <location>
        <begin position="561"/>
        <end position="573"/>
    </location>
</feature>
<dbReference type="SFLD" id="SFLDS00003">
    <property type="entry name" value="Haloacid_Dehalogenase"/>
    <property type="match status" value="1"/>
</dbReference>
<keyword evidence="9" id="KW-0460">Magnesium</keyword>
<keyword evidence="5" id="KW-0479">Metal-binding</keyword>
<feature type="domain" description="P-type ATPase N-terminal" evidence="16">
    <location>
        <begin position="190"/>
        <end position="257"/>
    </location>
</feature>
<evidence type="ECO:0000256" key="11">
    <source>
        <dbReference type="ARBA" id="ARBA00022989"/>
    </source>
</evidence>
<evidence type="ECO:0000256" key="10">
    <source>
        <dbReference type="ARBA" id="ARBA00022967"/>
    </source>
</evidence>
<dbReference type="OrthoDB" id="377733at2759"/>
<dbReference type="PROSITE" id="PS00154">
    <property type="entry name" value="ATPASE_E1_E2"/>
    <property type="match status" value="1"/>
</dbReference>
<dbReference type="Gene3D" id="3.40.50.1000">
    <property type="entry name" value="HAD superfamily/HAD-like"/>
    <property type="match status" value="3"/>
</dbReference>
<dbReference type="NCBIfam" id="TIGR01494">
    <property type="entry name" value="ATPase_P-type"/>
    <property type="match status" value="1"/>
</dbReference>
<feature type="transmembrane region" description="Helical" evidence="15">
    <location>
        <begin position="1854"/>
        <end position="1874"/>
    </location>
</feature>